<evidence type="ECO:0000256" key="1">
    <source>
        <dbReference type="SAM" id="MobiDB-lite"/>
    </source>
</evidence>
<dbReference type="Proteomes" id="UP001174936">
    <property type="component" value="Unassembled WGS sequence"/>
</dbReference>
<dbReference type="AlphaFoldDB" id="A0AA39XZ39"/>
<evidence type="ECO:0000313" key="2">
    <source>
        <dbReference type="EMBL" id="KAK0642206.1"/>
    </source>
</evidence>
<feature type="compositionally biased region" description="Polar residues" evidence="1">
    <location>
        <begin position="89"/>
        <end position="100"/>
    </location>
</feature>
<proteinExistence type="predicted"/>
<evidence type="ECO:0000313" key="3">
    <source>
        <dbReference type="Proteomes" id="UP001174936"/>
    </source>
</evidence>
<feature type="region of interest" description="Disordered" evidence="1">
    <location>
        <begin position="71"/>
        <end position="100"/>
    </location>
</feature>
<gene>
    <name evidence="2" type="ORF">B0T16DRAFT_225937</name>
</gene>
<feature type="compositionally biased region" description="Basic residues" evidence="1">
    <location>
        <begin position="1"/>
        <end position="11"/>
    </location>
</feature>
<protein>
    <submittedName>
        <fullName evidence="2">Uncharacterized protein</fullName>
    </submittedName>
</protein>
<name>A0AA39XZ39_9PEZI</name>
<organism evidence="2 3">
    <name type="scientific">Cercophora newfieldiana</name>
    <dbReference type="NCBI Taxonomy" id="92897"/>
    <lineage>
        <taxon>Eukaryota</taxon>
        <taxon>Fungi</taxon>
        <taxon>Dikarya</taxon>
        <taxon>Ascomycota</taxon>
        <taxon>Pezizomycotina</taxon>
        <taxon>Sordariomycetes</taxon>
        <taxon>Sordariomycetidae</taxon>
        <taxon>Sordariales</taxon>
        <taxon>Lasiosphaeriaceae</taxon>
        <taxon>Cercophora</taxon>
    </lineage>
</organism>
<reference evidence="2" key="1">
    <citation type="submission" date="2023-06" db="EMBL/GenBank/DDBJ databases">
        <title>Genome-scale phylogeny and comparative genomics of the fungal order Sordariales.</title>
        <authorList>
            <consortium name="Lawrence Berkeley National Laboratory"/>
            <person name="Hensen N."/>
            <person name="Bonometti L."/>
            <person name="Westerberg I."/>
            <person name="Brannstrom I.O."/>
            <person name="Guillou S."/>
            <person name="Cros-Aarteil S."/>
            <person name="Calhoun S."/>
            <person name="Haridas S."/>
            <person name="Kuo A."/>
            <person name="Mondo S."/>
            <person name="Pangilinan J."/>
            <person name="Riley R."/>
            <person name="Labutti K."/>
            <person name="Andreopoulos B."/>
            <person name="Lipzen A."/>
            <person name="Chen C."/>
            <person name="Yanf M."/>
            <person name="Daum C."/>
            <person name="Ng V."/>
            <person name="Clum A."/>
            <person name="Steindorff A."/>
            <person name="Ohm R."/>
            <person name="Martin F."/>
            <person name="Silar P."/>
            <person name="Natvig D."/>
            <person name="Lalanne C."/>
            <person name="Gautier V."/>
            <person name="Ament-Velasquez S.L."/>
            <person name="Kruys A."/>
            <person name="Hutchinson M.I."/>
            <person name="Powell A.J."/>
            <person name="Barry K."/>
            <person name="Miller A.N."/>
            <person name="Grigoriev I.V."/>
            <person name="Debuchy R."/>
            <person name="Gladieux P."/>
            <person name="Thoren M.H."/>
            <person name="Johannesson H."/>
        </authorList>
    </citation>
    <scope>NUCLEOTIDE SEQUENCE</scope>
    <source>
        <strain evidence="2">SMH2532-1</strain>
    </source>
</reference>
<dbReference type="EMBL" id="JAULSV010000006">
    <property type="protein sequence ID" value="KAK0642206.1"/>
    <property type="molecule type" value="Genomic_DNA"/>
</dbReference>
<feature type="region of interest" description="Disordered" evidence="1">
    <location>
        <begin position="1"/>
        <end position="26"/>
    </location>
</feature>
<accession>A0AA39XZ39</accession>
<keyword evidence="3" id="KW-1185">Reference proteome</keyword>
<comment type="caution">
    <text evidence="2">The sequence shown here is derived from an EMBL/GenBank/DDBJ whole genome shotgun (WGS) entry which is preliminary data.</text>
</comment>
<sequence length="100" mass="10940">MQTRGHPRPRTSRNSPLQDKPLTSPRGVTWCGVGQGAWWRPPGFRAPGSPSPWSEFSSALAPVTKKFRATHSLPSSLCPRSEKPIPLTDLSSMSSPTLLF</sequence>